<feature type="transmembrane region" description="Helical" evidence="5">
    <location>
        <begin position="295"/>
        <end position="317"/>
    </location>
</feature>
<evidence type="ECO:0000256" key="5">
    <source>
        <dbReference type="SAM" id="Phobius"/>
    </source>
</evidence>
<feature type="transmembrane region" description="Helical" evidence="5">
    <location>
        <begin position="120"/>
        <end position="138"/>
    </location>
</feature>
<gene>
    <name evidence="6" type="ORF">SAMN04489812_5900</name>
</gene>
<keyword evidence="7" id="KW-1185">Reference proteome</keyword>
<feature type="transmembrane region" description="Helical" evidence="5">
    <location>
        <begin position="55"/>
        <end position="76"/>
    </location>
</feature>
<feature type="transmembrane region" description="Helical" evidence="5">
    <location>
        <begin position="187"/>
        <end position="212"/>
    </location>
</feature>
<feature type="transmembrane region" description="Helical" evidence="5">
    <location>
        <begin position="31"/>
        <end position="49"/>
    </location>
</feature>
<dbReference type="RefSeq" id="WP_091530806.1">
    <property type="nucleotide sequence ID" value="NZ_LT629772.1"/>
</dbReference>
<evidence type="ECO:0000256" key="2">
    <source>
        <dbReference type="ARBA" id="ARBA00022692"/>
    </source>
</evidence>
<proteinExistence type="predicted"/>
<evidence type="ECO:0000256" key="1">
    <source>
        <dbReference type="ARBA" id="ARBA00004141"/>
    </source>
</evidence>
<keyword evidence="3 5" id="KW-1133">Transmembrane helix</keyword>
<accession>A0A1H2AFR3</accession>
<dbReference type="GO" id="GO:0016020">
    <property type="term" value="C:membrane"/>
    <property type="evidence" value="ECO:0007669"/>
    <property type="project" value="UniProtKB-SubCell"/>
</dbReference>
<sequence>MIVFRGDPADREPRLPTVQQRMHQALRELSPGYFAAVMATGIISIELAAHDFPVLSRIMLVVAIGAFVALLALNVWRFVAHRHELLHDFTHPLRGFGFYTFVAAIDVVAVRIALTQHVVATVLLSISIVLWLTRGYLIPWTTRLGAGEHPIAAAANGTWFIWAVGAQSISVAAAVLTPFGAGQWLPLIAVGAWCLGLFLYLVDGVFVVMRLLSYPFTARDLTPPYWVAMGAAAITALAGSKVATLPPGPFADLVRPAIRPAALFAWVIASWLLPALVAMGWWRHVTHRVPLRYDANMWSIVFPLGMYGMACTSIARADRLPYLGTLGTLWVWISLGAWLLTALAGIRHLARDVLLR</sequence>
<protein>
    <submittedName>
        <fullName evidence="6">Tellurite resistance protein TehA</fullName>
    </submittedName>
</protein>
<evidence type="ECO:0000313" key="6">
    <source>
        <dbReference type="EMBL" id="SDT44760.1"/>
    </source>
</evidence>
<keyword evidence="4 5" id="KW-0472">Membrane</keyword>
<name>A0A1H2AFR3_9ACTN</name>
<dbReference type="AlphaFoldDB" id="A0A1H2AFR3"/>
<dbReference type="EMBL" id="LT629772">
    <property type="protein sequence ID" value="SDT44760.1"/>
    <property type="molecule type" value="Genomic_DNA"/>
</dbReference>
<evidence type="ECO:0000256" key="3">
    <source>
        <dbReference type="ARBA" id="ARBA00022989"/>
    </source>
</evidence>
<dbReference type="Gene3D" id="1.50.10.150">
    <property type="entry name" value="Voltage-dependent anion channel"/>
    <property type="match status" value="1"/>
</dbReference>
<reference evidence="6 7" key="1">
    <citation type="submission" date="2016-10" db="EMBL/GenBank/DDBJ databases">
        <authorList>
            <person name="de Groot N.N."/>
        </authorList>
    </citation>
    <scope>NUCLEOTIDE SEQUENCE [LARGE SCALE GENOMIC DNA]</scope>
    <source>
        <strain evidence="6 7">DSM 21800</strain>
    </source>
</reference>
<dbReference type="Pfam" id="PF03595">
    <property type="entry name" value="SLAC1"/>
    <property type="match status" value="1"/>
</dbReference>
<dbReference type="CDD" id="cd09319">
    <property type="entry name" value="TDT_like_1"/>
    <property type="match status" value="1"/>
</dbReference>
<dbReference type="InterPro" id="IPR038665">
    <property type="entry name" value="Voltage-dep_anion_channel_sf"/>
</dbReference>
<feature type="transmembrane region" description="Helical" evidence="5">
    <location>
        <begin position="224"/>
        <end position="243"/>
    </location>
</feature>
<feature type="transmembrane region" description="Helical" evidence="5">
    <location>
        <begin position="96"/>
        <end position="114"/>
    </location>
</feature>
<dbReference type="GO" id="GO:0055085">
    <property type="term" value="P:transmembrane transport"/>
    <property type="evidence" value="ECO:0007669"/>
    <property type="project" value="InterPro"/>
</dbReference>
<keyword evidence="2 5" id="KW-0812">Transmembrane</keyword>
<feature type="transmembrane region" description="Helical" evidence="5">
    <location>
        <begin position="329"/>
        <end position="350"/>
    </location>
</feature>
<comment type="subcellular location">
    <subcellularLocation>
        <location evidence="1">Membrane</location>
        <topology evidence="1">Multi-pass membrane protein</topology>
    </subcellularLocation>
</comment>
<dbReference type="InterPro" id="IPR004695">
    <property type="entry name" value="SLAC1/Mae1/Ssu1/TehA"/>
</dbReference>
<feature type="transmembrane region" description="Helical" evidence="5">
    <location>
        <begin position="263"/>
        <end position="283"/>
    </location>
</feature>
<feature type="transmembrane region" description="Helical" evidence="5">
    <location>
        <begin position="159"/>
        <end position="181"/>
    </location>
</feature>
<dbReference type="OrthoDB" id="958273at2"/>
<evidence type="ECO:0000313" key="7">
    <source>
        <dbReference type="Proteomes" id="UP000199103"/>
    </source>
</evidence>
<dbReference type="STRING" id="630515.SAMN04489812_5900"/>
<dbReference type="Proteomes" id="UP000199103">
    <property type="component" value="Chromosome I"/>
</dbReference>
<evidence type="ECO:0000256" key="4">
    <source>
        <dbReference type="ARBA" id="ARBA00023136"/>
    </source>
</evidence>
<organism evidence="6 7">
    <name type="scientific">Microlunatus soli</name>
    <dbReference type="NCBI Taxonomy" id="630515"/>
    <lineage>
        <taxon>Bacteria</taxon>
        <taxon>Bacillati</taxon>
        <taxon>Actinomycetota</taxon>
        <taxon>Actinomycetes</taxon>
        <taxon>Propionibacteriales</taxon>
        <taxon>Propionibacteriaceae</taxon>
        <taxon>Microlunatus</taxon>
    </lineage>
</organism>